<evidence type="ECO:0000313" key="9">
    <source>
        <dbReference type="Proteomes" id="UP001168821"/>
    </source>
</evidence>
<name>A0AA38M667_9CUCU</name>
<dbReference type="PANTHER" id="PTHR24403">
    <property type="entry name" value="ZINC FINGER PROTEIN"/>
    <property type="match status" value="1"/>
</dbReference>
<keyword evidence="4" id="KW-0862">Zinc</keyword>
<evidence type="ECO:0000256" key="4">
    <source>
        <dbReference type="ARBA" id="ARBA00022833"/>
    </source>
</evidence>
<keyword evidence="1" id="KW-0479">Metal-binding</keyword>
<dbReference type="GO" id="GO:0005634">
    <property type="term" value="C:nucleus"/>
    <property type="evidence" value="ECO:0007669"/>
    <property type="project" value="TreeGrafter"/>
</dbReference>
<dbReference type="Gene3D" id="3.30.160.60">
    <property type="entry name" value="Classic Zinc Finger"/>
    <property type="match status" value="3"/>
</dbReference>
<dbReference type="SMART" id="SM00355">
    <property type="entry name" value="ZnF_C2H2"/>
    <property type="match status" value="7"/>
</dbReference>
<feature type="domain" description="C2H2-type" evidence="7">
    <location>
        <begin position="190"/>
        <end position="218"/>
    </location>
</feature>
<keyword evidence="9" id="KW-1185">Reference proteome</keyword>
<accession>A0AA38M667</accession>
<reference evidence="8" key="1">
    <citation type="journal article" date="2023" name="G3 (Bethesda)">
        <title>Whole genome assemblies of Zophobas morio and Tenebrio molitor.</title>
        <authorList>
            <person name="Kaur S."/>
            <person name="Stinson S.A."/>
            <person name="diCenzo G.C."/>
        </authorList>
    </citation>
    <scope>NUCLEOTIDE SEQUENCE</scope>
    <source>
        <strain evidence="8">QUZm001</strain>
    </source>
</reference>
<dbReference type="AlphaFoldDB" id="A0AA38M667"/>
<evidence type="ECO:0000259" key="7">
    <source>
        <dbReference type="PROSITE" id="PS50157"/>
    </source>
</evidence>
<dbReference type="EMBL" id="JALNTZ010000007">
    <property type="protein sequence ID" value="KAJ3644529.1"/>
    <property type="molecule type" value="Genomic_DNA"/>
</dbReference>
<evidence type="ECO:0000256" key="5">
    <source>
        <dbReference type="PROSITE-ProRule" id="PRU00042"/>
    </source>
</evidence>
<keyword evidence="2" id="KW-0677">Repeat</keyword>
<dbReference type="GO" id="GO:0045944">
    <property type="term" value="P:positive regulation of transcription by RNA polymerase II"/>
    <property type="evidence" value="ECO:0007669"/>
    <property type="project" value="TreeGrafter"/>
</dbReference>
<protein>
    <recommendedName>
        <fullName evidence="7">C2H2-type domain-containing protein</fullName>
    </recommendedName>
</protein>
<proteinExistence type="predicted"/>
<dbReference type="SUPFAM" id="SSF57667">
    <property type="entry name" value="beta-beta-alpha zinc fingers"/>
    <property type="match status" value="1"/>
</dbReference>
<feature type="domain" description="C2H2-type" evidence="7">
    <location>
        <begin position="348"/>
        <end position="376"/>
    </location>
</feature>
<comment type="caution">
    <text evidence="8">The sequence shown here is derived from an EMBL/GenBank/DDBJ whole genome shotgun (WGS) entry which is preliminary data.</text>
</comment>
<evidence type="ECO:0000256" key="1">
    <source>
        <dbReference type="ARBA" id="ARBA00022723"/>
    </source>
</evidence>
<keyword evidence="3 5" id="KW-0863">Zinc-finger</keyword>
<dbReference type="InterPro" id="IPR013087">
    <property type="entry name" value="Znf_C2H2_type"/>
</dbReference>
<dbReference type="Proteomes" id="UP001168821">
    <property type="component" value="Unassembled WGS sequence"/>
</dbReference>
<feature type="region of interest" description="Disordered" evidence="6">
    <location>
        <begin position="95"/>
        <end position="119"/>
    </location>
</feature>
<feature type="region of interest" description="Disordered" evidence="6">
    <location>
        <begin position="162"/>
        <end position="185"/>
    </location>
</feature>
<dbReference type="PROSITE" id="PS50157">
    <property type="entry name" value="ZINC_FINGER_C2H2_2"/>
    <property type="match status" value="3"/>
</dbReference>
<dbReference type="PANTHER" id="PTHR24403:SF67">
    <property type="entry name" value="FI01116P-RELATED"/>
    <property type="match status" value="1"/>
</dbReference>
<feature type="domain" description="C2H2-type" evidence="7">
    <location>
        <begin position="284"/>
        <end position="312"/>
    </location>
</feature>
<dbReference type="FunFam" id="3.30.160.60:FF:002803">
    <property type="match status" value="2"/>
</dbReference>
<sequence length="472" mass="54836">MAFINWNLVTTAVPTYYTYILQPSIIAPVAIGVPNPQLPILQLNEGVKVVPDNVNPVANSAVVPELPTLQPKTKKTKLEAKRKLPKIAPKVTQDWSLPISHTPAPIKEEPQDEENEDNKNWTTTFKEEINTYEDKTQPQEWPQISIKEEKIEDDFDSIHVKEENEESDDSEASSSDPLPPQKSSRRDKIFTCDHCAYTTTWRGNLTKHIVSRHTSSDDIQWLQCAHCPYKGKTKDYLKCHLLHVHNISVKWFNCPHCSFKAKLKGHLDRHIIVNHTESEKIQWFSCDHCDYKAKFKINLKQHVLSKHTASKDIKWYECDFCEFKAKRKRNLKFHKLNKHTDLDKIQLFECEFCPYLSKRRQALTGHINAVHGGKNGRGKLKTKEIPVFIENRLCWKRVVVDNAEEDCSFRCSQCMFVTVDKEAFRKHVLREHIITELTEEDNNIVKTKYTTKDVLVFVDNVPCVKKIIERVL</sequence>
<evidence type="ECO:0000313" key="8">
    <source>
        <dbReference type="EMBL" id="KAJ3644529.1"/>
    </source>
</evidence>
<evidence type="ECO:0000256" key="2">
    <source>
        <dbReference type="ARBA" id="ARBA00022737"/>
    </source>
</evidence>
<evidence type="ECO:0000256" key="3">
    <source>
        <dbReference type="ARBA" id="ARBA00022771"/>
    </source>
</evidence>
<dbReference type="GO" id="GO:0008270">
    <property type="term" value="F:zinc ion binding"/>
    <property type="evidence" value="ECO:0007669"/>
    <property type="project" value="UniProtKB-KW"/>
</dbReference>
<dbReference type="InterPro" id="IPR036236">
    <property type="entry name" value="Znf_C2H2_sf"/>
</dbReference>
<evidence type="ECO:0000256" key="6">
    <source>
        <dbReference type="SAM" id="MobiDB-lite"/>
    </source>
</evidence>
<gene>
    <name evidence="8" type="ORF">Zmor_022254</name>
</gene>
<dbReference type="InterPro" id="IPR050688">
    <property type="entry name" value="Zinc_finger/UBP_domain"/>
</dbReference>
<organism evidence="8 9">
    <name type="scientific">Zophobas morio</name>
    <dbReference type="NCBI Taxonomy" id="2755281"/>
    <lineage>
        <taxon>Eukaryota</taxon>
        <taxon>Metazoa</taxon>
        <taxon>Ecdysozoa</taxon>
        <taxon>Arthropoda</taxon>
        <taxon>Hexapoda</taxon>
        <taxon>Insecta</taxon>
        <taxon>Pterygota</taxon>
        <taxon>Neoptera</taxon>
        <taxon>Endopterygota</taxon>
        <taxon>Coleoptera</taxon>
        <taxon>Polyphaga</taxon>
        <taxon>Cucujiformia</taxon>
        <taxon>Tenebrionidae</taxon>
        <taxon>Zophobas</taxon>
    </lineage>
</organism>